<evidence type="ECO:0000256" key="11">
    <source>
        <dbReference type="ARBA" id="ARBA00023033"/>
    </source>
</evidence>
<evidence type="ECO:0000313" key="14">
    <source>
        <dbReference type="EMBL" id="KII83611.1"/>
    </source>
</evidence>
<keyword evidence="5 13" id="KW-0349">Heme</keyword>
<dbReference type="GO" id="GO:0016020">
    <property type="term" value="C:membrane"/>
    <property type="evidence" value="ECO:0007669"/>
    <property type="project" value="UniProtKB-SubCell"/>
</dbReference>
<evidence type="ECO:0000256" key="12">
    <source>
        <dbReference type="ARBA" id="ARBA00023136"/>
    </source>
</evidence>
<proteinExistence type="inferred from homology"/>
<dbReference type="InterPro" id="IPR036396">
    <property type="entry name" value="Cyt_P450_sf"/>
</dbReference>
<evidence type="ECO:0000256" key="6">
    <source>
        <dbReference type="ARBA" id="ARBA00022692"/>
    </source>
</evidence>
<comment type="cofactor">
    <cofactor evidence="1 13">
        <name>heme</name>
        <dbReference type="ChEBI" id="CHEBI:30413"/>
    </cofactor>
</comment>
<dbReference type="PANTHER" id="PTHR24305:SF166">
    <property type="entry name" value="CYTOCHROME P450 12A4, MITOCHONDRIAL-RELATED"/>
    <property type="match status" value="1"/>
</dbReference>
<dbReference type="GO" id="GO:0005506">
    <property type="term" value="F:iron ion binding"/>
    <property type="evidence" value="ECO:0007669"/>
    <property type="project" value="InterPro"/>
</dbReference>
<evidence type="ECO:0000256" key="8">
    <source>
        <dbReference type="ARBA" id="ARBA00022989"/>
    </source>
</evidence>
<keyword evidence="10 13" id="KW-0408">Iron</keyword>
<comment type="similarity">
    <text evidence="4">Belongs to the cytochrome P450 family.</text>
</comment>
<dbReference type="SUPFAM" id="SSF48264">
    <property type="entry name" value="Cytochrome P450"/>
    <property type="match status" value="1"/>
</dbReference>
<dbReference type="HOGENOM" id="CLU_001570_5_11_1"/>
<keyword evidence="6" id="KW-0812">Transmembrane</keyword>
<dbReference type="OrthoDB" id="1470350at2759"/>
<dbReference type="GO" id="GO:0016705">
    <property type="term" value="F:oxidoreductase activity, acting on paired donors, with incorporation or reduction of molecular oxygen"/>
    <property type="evidence" value="ECO:0007669"/>
    <property type="project" value="InterPro"/>
</dbReference>
<evidence type="ECO:0000256" key="10">
    <source>
        <dbReference type="ARBA" id="ARBA00023004"/>
    </source>
</evidence>
<evidence type="ECO:0008006" key="16">
    <source>
        <dbReference type="Google" id="ProtNLM"/>
    </source>
</evidence>
<dbReference type="PRINTS" id="PR00385">
    <property type="entry name" value="P450"/>
</dbReference>
<comment type="pathway">
    <text evidence="3">Secondary metabolite biosynthesis; terpenoid biosynthesis.</text>
</comment>
<organism evidence="14 15">
    <name type="scientific">Plicaturopsis crispa FD-325 SS-3</name>
    <dbReference type="NCBI Taxonomy" id="944288"/>
    <lineage>
        <taxon>Eukaryota</taxon>
        <taxon>Fungi</taxon>
        <taxon>Dikarya</taxon>
        <taxon>Basidiomycota</taxon>
        <taxon>Agaricomycotina</taxon>
        <taxon>Agaricomycetes</taxon>
        <taxon>Agaricomycetidae</taxon>
        <taxon>Amylocorticiales</taxon>
        <taxon>Amylocorticiaceae</taxon>
        <taxon>Plicatura</taxon>
        <taxon>Plicaturopsis crispa</taxon>
    </lineage>
</organism>
<keyword evidence="7 13" id="KW-0479">Metal-binding</keyword>
<keyword evidence="9" id="KW-0560">Oxidoreductase</keyword>
<evidence type="ECO:0000256" key="5">
    <source>
        <dbReference type="ARBA" id="ARBA00022617"/>
    </source>
</evidence>
<keyword evidence="15" id="KW-1185">Reference proteome</keyword>
<comment type="subcellular location">
    <subcellularLocation>
        <location evidence="2">Membrane</location>
    </subcellularLocation>
</comment>
<evidence type="ECO:0000256" key="13">
    <source>
        <dbReference type="PIRSR" id="PIRSR602401-1"/>
    </source>
</evidence>
<dbReference type="GO" id="GO:0020037">
    <property type="term" value="F:heme binding"/>
    <property type="evidence" value="ECO:0007669"/>
    <property type="project" value="InterPro"/>
</dbReference>
<dbReference type="PANTHER" id="PTHR24305">
    <property type="entry name" value="CYTOCHROME P450"/>
    <property type="match status" value="1"/>
</dbReference>
<feature type="binding site" description="axial binding residue" evidence="13">
    <location>
        <position position="487"/>
    </location>
    <ligand>
        <name>heme</name>
        <dbReference type="ChEBI" id="CHEBI:30413"/>
    </ligand>
    <ligandPart>
        <name>Fe</name>
        <dbReference type="ChEBI" id="CHEBI:18248"/>
    </ligandPart>
</feature>
<evidence type="ECO:0000256" key="7">
    <source>
        <dbReference type="ARBA" id="ARBA00022723"/>
    </source>
</evidence>
<name>A0A0C9SKE8_PLICR</name>
<keyword evidence="8" id="KW-1133">Transmembrane helix</keyword>
<accession>A0A0C9SKE8</accession>
<evidence type="ECO:0000256" key="9">
    <source>
        <dbReference type="ARBA" id="ARBA00023002"/>
    </source>
</evidence>
<sequence>MDMGILISILQAVVALAVSWALWRTYRKIFGKSCLDNIPGPPSESFSKGNLGQFFDINPYAFHEYLHSTFGKAMKIHGMFGDEQLYVYDPLALHHIVVKDQLVYEETSVFVESNRPYFGPGLLSSLGDEHRKQRKLLNPVFSIKHMREMVPMFYKICEDLRDVIKPQVSNGPAELNMLDYLSRAALELIGQAGLGYSFDALNMDIQNEFANAAREFQGAESNLYLVRQFLPWLVTLGPAWLRRRAVDLLPSKDVRHLRDTVDIVQRSSVDIFEQKKRAFLDGEAAVLQQVGQGKDIMSVLLKANMEANEQDRLPDEELIAQMSTLIFAAFDTTSSALSRILCLLAEHPEVQEKLRTEITEARQEKGDLDYDDLVALPYLEAICRETLRVHAPVPFMSRTVRKDTVLPLSQPIKGVDGTDVHGIPLSKDTNVIVGLLAVNCDTSIWGEDAAEWKPERWLAPLPDSVADAHVPGVYANLMTFLAGSRACIGFKFSQLEMKIVLCLLIESFRFAPAKDLAWNMGAIQFPRAVGTSNSALPLKVSLVERATRG</sequence>
<dbReference type="InterPro" id="IPR050121">
    <property type="entry name" value="Cytochrome_P450_monoxygenase"/>
</dbReference>
<dbReference type="AlphaFoldDB" id="A0A0C9SKE8"/>
<protein>
    <recommendedName>
        <fullName evidence="16">Cytochrome P450</fullName>
    </recommendedName>
</protein>
<keyword evidence="12" id="KW-0472">Membrane</keyword>
<dbReference type="Pfam" id="PF00067">
    <property type="entry name" value="p450"/>
    <property type="match status" value="1"/>
</dbReference>
<dbReference type="EMBL" id="KN832575">
    <property type="protein sequence ID" value="KII83611.1"/>
    <property type="molecule type" value="Genomic_DNA"/>
</dbReference>
<dbReference type="Proteomes" id="UP000053263">
    <property type="component" value="Unassembled WGS sequence"/>
</dbReference>
<evidence type="ECO:0000256" key="2">
    <source>
        <dbReference type="ARBA" id="ARBA00004370"/>
    </source>
</evidence>
<dbReference type="InterPro" id="IPR001128">
    <property type="entry name" value="Cyt_P450"/>
</dbReference>
<dbReference type="InterPro" id="IPR002401">
    <property type="entry name" value="Cyt_P450_E_grp-I"/>
</dbReference>
<evidence type="ECO:0000256" key="4">
    <source>
        <dbReference type="ARBA" id="ARBA00010617"/>
    </source>
</evidence>
<dbReference type="Gene3D" id="1.10.630.10">
    <property type="entry name" value="Cytochrome P450"/>
    <property type="match status" value="1"/>
</dbReference>
<dbReference type="CDD" id="cd11069">
    <property type="entry name" value="CYP_FUM15-like"/>
    <property type="match status" value="1"/>
</dbReference>
<evidence type="ECO:0000256" key="3">
    <source>
        <dbReference type="ARBA" id="ARBA00004721"/>
    </source>
</evidence>
<keyword evidence="11" id="KW-0503">Monooxygenase</keyword>
<dbReference type="PRINTS" id="PR00463">
    <property type="entry name" value="EP450I"/>
</dbReference>
<evidence type="ECO:0000313" key="15">
    <source>
        <dbReference type="Proteomes" id="UP000053263"/>
    </source>
</evidence>
<dbReference type="GO" id="GO:0004497">
    <property type="term" value="F:monooxygenase activity"/>
    <property type="evidence" value="ECO:0007669"/>
    <property type="project" value="UniProtKB-KW"/>
</dbReference>
<reference evidence="14 15" key="1">
    <citation type="submission" date="2014-06" db="EMBL/GenBank/DDBJ databases">
        <title>Evolutionary Origins and Diversification of the Mycorrhizal Mutualists.</title>
        <authorList>
            <consortium name="DOE Joint Genome Institute"/>
            <consortium name="Mycorrhizal Genomics Consortium"/>
            <person name="Kohler A."/>
            <person name="Kuo A."/>
            <person name="Nagy L.G."/>
            <person name="Floudas D."/>
            <person name="Copeland A."/>
            <person name="Barry K.W."/>
            <person name="Cichocki N."/>
            <person name="Veneault-Fourrey C."/>
            <person name="LaButti K."/>
            <person name="Lindquist E.A."/>
            <person name="Lipzen A."/>
            <person name="Lundell T."/>
            <person name="Morin E."/>
            <person name="Murat C."/>
            <person name="Riley R."/>
            <person name="Ohm R."/>
            <person name="Sun H."/>
            <person name="Tunlid A."/>
            <person name="Henrissat B."/>
            <person name="Grigoriev I.V."/>
            <person name="Hibbett D.S."/>
            <person name="Martin F."/>
        </authorList>
    </citation>
    <scope>NUCLEOTIDE SEQUENCE [LARGE SCALE GENOMIC DNA]</scope>
    <source>
        <strain evidence="14 15">FD-325 SS-3</strain>
    </source>
</reference>
<gene>
    <name evidence="14" type="ORF">PLICRDRAFT_445033</name>
</gene>
<evidence type="ECO:0000256" key="1">
    <source>
        <dbReference type="ARBA" id="ARBA00001971"/>
    </source>
</evidence>